<keyword evidence="5" id="KW-1185">Reference proteome</keyword>
<feature type="signal peptide" evidence="3">
    <location>
        <begin position="1"/>
        <end position="20"/>
    </location>
</feature>
<evidence type="ECO:0000313" key="4">
    <source>
        <dbReference type="EMBL" id="KAE7995373.1"/>
    </source>
</evidence>
<evidence type="ECO:0000256" key="3">
    <source>
        <dbReference type="SAM" id="SignalP"/>
    </source>
</evidence>
<name>A0A5N6QB08_9ROSI</name>
<sequence length="150" mass="16715">MKLLYLFIFLSAAAIAIVAALDLDDYNEDMAYIPRQVTLPESHHDATTPPLRGVSRFLAQQNLPANMTCNKFPRICRLKSSPGPDCCNKKCVNVKTNRLNCGMCGYKCKYTEICCNGRCVNSSFDRGHCGGCKKRCKKGEFCAYGMCNYA</sequence>
<organism evidence="4 5">
    <name type="scientific">Carpinus fangiana</name>
    <dbReference type="NCBI Taxonomy" id="176857"/>
    <lineage>
        <taxon>Eukaryota</taxon>
        <taxon>Viridiplantae</taxon>
        <taxon>Streptophyta</taxon>
        <taxon>Embryophyta</taxon>
        <taxon>Tracheophyta</taxon>
        <taxon>Spermatophyta</taxon>
        <taxon>Magnoliopsida</taxon>
        <taxon>eudicotyledons</taxon>
        <taxon>Gunneridae</taxon>
        <taxon>Pentapetalae</taxon>
        <taxon>rosids</taxon>
        <taxon>fabids</taxon>
        <taxon>Fagales</taxon>
        <taxon>Betulaceae</taxon>
        <taxon>Carpinus</taxon>
    </lineage>
</organism>
<reference evidence="4 5" key="1">
    <citation type="submission" date="2019-06" db="EMBL/GenBank/DDBJ databases">
        <title>A chromosomal-level reference genome of Carpinus fangiana (Coryloideae, Betulaceae).</title>
        <authorList>
            <person name="Yang X."/>
            <person name="Wang Z."/>
            <person name="Zhang L."/>
            <person name="Hao G."/>
            <person name="Liu J."/>
            <person name="Yang Y."/>
        </authorList>
    </citation>
    <scope>NUCLEOTIDE SEQUENCE [LARGE SCALE GENOMIC DNA]</scope>
    <source>
        <strain evidence="4">Cfa_2016G</strain>
        <tissue evidence="4">Leaf</tissue>
    </source>
</reference>
<dbReference type="Proteomes" id="UP000327013">
    <property type="component" value="Chromosome 1"/>
</dbReference>
<feature type="chain" id="PRO_5024325147" description="Stigma-specific STIG1-like protein 1" evidence="3">
    <location>
        <begin position="21"/>
        <end position="150"/>
    </location>
</feature>
<dbReference type="OrthoDB" id="5421723at2759"/>
<proteinExistence type="inferred from homology"/>
<dbReference type="PANTHER" id="PTHR33227:SF59">
    <property type="entry name" value="STIGMA-SPECIFIC STIG1-LIKE PROTEIN 3"/>
    <property type="match status" value="1"/>
</dbReference>
<evidence type="ECO:0000256" key="1">
    <source>
        <dbReference type="ARBA" id="ARBA00006010"/>
    </source>
</evidence>
<keyword evidence="2 3" id="KW-0732">Signal</keyword>
<dbReference type="PANTHER" id="PTHR33227">
    <property type="entry name" value="STIGMA-SPECIFIC STIG1-LIKE PROTEIN 3"/>
    <property type="match status" value="1"/>
</dbReference>
<evidence type="ECO:0000256" key="2">
    <source>
        <dbReference type="ARBA" id="ARBA00022729"/>
    </source>
</evidence>
<comment type="similarity">
    <text evidence="1">Belongs to the STIG1 family.</text>
</comment>
<evidence type="ECO:0008006" key="6">
    <source>
        <dbReference type="Google" id="ProtNLM"/>
    </source>
</evidence>
<evidence type="ECO:0000313" key="5">
    <source>
        <dbReference type="Proteomes" id="UP000327013"/>
    </source>
</evidence>
<dbReference type="AlphaFoldDB" id="A0A5N6QB08"/>
<dbReference type="EMBL" id="CM017321">
    <property type="protein sequence ID" value="KAE7995373.1"/>
    <property type="molecule type" value="Genomic_DNA"/>
</dbReference>
<dbReference type="InterPro" id="IPR006969">
    <property type="entry name" value="Stig-like"/>
</dbReference>
<protein>
    <recommendedName>
        <fullName evidence="6">Stigma-specific STIG1-like protein 1</fullName>
    </recommendedName>
</protein>
<accession>A0A5N6QB08</accession>
<dbReference type="Pfam" id="PF04885">
    <property type="entry name" value="Stig1"/>
    <property type="match status" value="1"/>
</dbReference>
<gene>
    <name evidence="4" type="ORF">FH972_000180</name>
</gene>